<feature type="transmembrane region" description="Helical" evidence="6">
    <location>
        <begin position="289"/>
        <end position="313"/>
    </location>
</feature>
<evidence type="ECO:0000256" key="1">
    <source>
        <dbReference type="ARBA" id="ARBA00004651"/>
    </source>
</evidence>
<name>A0AAP8SX45_9VIBR</name>
<evidence type="ECO:0000256" key="4">
    <source>
        <dbReference type="ARBA" id="ARBA00022989"/>
    </source>
</evidence>
<dbReference type="InterPro" id="IPR050833">
    <property type="entry name" value="Poly_Biosynth_Transport"/>
</dbReference>
<feature type="transmembrane region" description="Helical" evidence="6">
    <location>
        <begin position="169"/>
        <end position="192"/>
    </location>
</feature>
<dbReference type="InterPro" id="IPR002797">
    <property type="entry name" value="Polysacc_synth"/>
</dbReference>
<dbReference type="PANTHER" id="PTHR30250:SF26">
    <property type="entry name" value="PSMA PROTEIN"/>
    <property type="match status" value="1"/>
</dbReference>
<feature type="transmembrane region" description="Helical" evidence="6">
    <location>
        <begin position="147"/>
        <end position="163"/>
    </location>
</feature>
<evidence type="ECO:0000256" key="3">
    <source>
        <dbReference type="ARBA" id="ARBA00022692"/>
    </source>
</evidence>
<feature type="transmembrane region" description="Helical" evidence="6">
    <location>
        <begin position="212"/>
        <end position="228"/>
    </location>
</feature>
<feature type="transmembrane region" description="Helical" evidence="6">
    <location>
        <begin position="12"/>
        <end position="30"/>
    </location>
</feature>
<feature type="transmembrane region" description="Helical" evidence="6">
    <location>
        <begin position="116"/>
        <end position="135"/>
    </location>
</feature>
<dbReference type="GO" id="GO:0005886">
    <property type="term" value="C:plasma membrane"/>
    <property type="evidence" value="ECO:0007669"/>
    <property type="project" value="UniProtKB-SubCell"/>
</dbReference>
<sequence length="465" mass="52838">MSLLQKILSNSVAVLSTSVGRIILLSILARNLEQNEFGQYSLLIWFGELFLLLTNLGINGEFNKYIPELRKSGDVSFYIIKRLILILKSTLIGIGLFYILYFNVSYIHDMLKGINVVYYVIYLITYSFAMSFRAYMKGYERYKQLSLIELLFLLSVLALTIYFKNDLDLYLILIILSILNVFLILYYFHAVISEYKGEVIKKSCQLPKTRNYTQYIYATGIVSFFVWSRTEIYFVSKINFSSVAIYSVAITISGVIYQITNLCSSVLLPHFSGITSQKRISENTKVTKWLLVIMAIIGITSIPNINLFIDLLFGKEYYSAESITIVLIIGSFSMICSSSSNYLLSIGLSNINFCLNLIAAFALLFLCQLSYKSFGLMGISISKATVIWFISFSTFYICYLKKGLIIDHELVVCMTVFFVSLIAASYLTVITDSKLLKLILSVLGLATTLLIYKLLNINIINKVEK</sequence>
<accession>A0AAP8SX45</accession>
<evidence type="ECO:0000256" key="2">
    <source>
        <dbReference type="ARBA" id="ARBA00022475"/>
    </source>
</evidence>
<dbReference type="Proteomes" id="UP000235611">
    <property type="component" value="Unassembled WGS sequence"/>
</dbReference>
<feature type="transmembrane region" description="Helical" evidence="6">
    <location>
        <begin position="351"/>
        <end position="371"/>
    </location>
</feature>
<feature type="transmembrane region" description="Helical" evidence="6">
    <location>
        <begin position="325"/>
        <end position="344"/>
    </location>
</feature>
<evidence type="ECO:0000256" key="6">
    <source>
        <dbReference type="SAM" id="Phobius"/>
    </source>
</evidence>
<keyword evidence="4 6" id="KW-1133">Transmembrane helix</keyword>
<keyword evidence="3 6" id="KW-0812">Transmembrane</keyword>
<feature type="transmembrane region" description="Helical" evidence="6">
    <location>
        <begin position="377"/>
        <end position="398"/>
    </location>
</feature>
<dbReference type="EMBL" id="MDBO01000062">
    <property type="protein sequence ID" value="PMP11310.1"/>
    <property type="molecule type" value="Genomic_DNA"/>
</dbReference>
<feature type="transmembrane region" description="Helical" evidence="6">
    <location>
        <begin position="410"/>
        <end position="429"/>
    </location>
</feature>
<proteinExistence type="predicted"/>
<reference evidence="8" key="1">
    <citation type="submission" date="2016-07" db="EMBL/GenBank/DDBJ databases">
        <title>Nontailed viruses are major unrecognized killers of bacteria in the ocean.</title>
        <authorList>
            <person name="Kauffman K."/>
            <person name="Hussain F."/>
            <person name="Yang J."/>
            <person name="Arevalo P."/>
            <person name="Brown J."/>
            <person name="Cutler M."/>
            <person name="Kelly L."/>
            <person name="Polz M.F."/>
        </authorList>
    </citation>
    <scope>NUCLEOTIDE SEQUENCE [LARGE SCALE GENOMIC DNA]</scope>
    <source>
        <strain evidence="8">10N.222.49.A5</strain>
    </source>
</reference>
<evidence type="ECO:0000256" key="5">
    <source>
        <dbReference type="ARBA" id="ARBA00023136"/>
    </source>
</evidence>
<feature type="transmembrane region" description="Helical" evidence="6">
    <location>
        <begin position="42"/>
        <end position="62"/>
    </location>
</feature>
<dbReference type="RefSeq" id="WP_102477648.1">
    <property type="nucleotide sequence ID" value="NZ_MDBO01000062.1"/>
</dbReference>
<comment type="caution">
    <text evidence="7">The sequence shown here is derived from an EMBL/GenBank/DDBJ whole genome shotgun (WGS) entry which is preliminary data.</text>
</comment>
<dbReference type="AlphaFoldDB" id="A0AAP8SX45"/>
<comment type="subcellular location">
    <subcellularLocation>
        <location evidence="1">Cell membrane</location>
        <topology evidence="1">Multi-pass membrane protein</topology>
    </subcellularLocation>
</comment>
<evidence type="ECO:0008006" key="9">
    <source>
        <dbReference type="Google" id="ProtNLM"/>
    </source>
</evidence>
<feature type="transmembrane region" description="Helical" evidence="6">
    <location>
        <begin position="83"/>
        <end position="104"/>
    </location>
</feature>
<keyword evidence="5 6" id="KW-0472">Membrane</keyword>
<dbReference type="Pfam" id="PF01943">
    <property type="entry name" value="Polysacc_synt"/>
    <property type="match status" value="1"/>
</dbReference>
<evidence type="ECO:0000313" key="7">
    <source>
        <dbReference type="EMBL" id="PMP11310.1"/>
    </source>
</evidence>
<gene>
    <name evidence="7" type="ORF">BCS93_08850</name>
</gene>
<organism evidence="7 8">
    <name type="scientific">Vibrio breoganii</name>
    <dbReference type="NCBI Taxonomy" id="553239"/>
    <lineage>
        <taxon>Bacteria</taxon>
        <taxon>Pseudomonadati</taxon>
        <taxon>Pseudomonadota</taxon>
        <taxon>Gammaproteobacteria</taxon>
        <taxon>Vibrionales</taxon>
        <taxon>Vibrionaceae</taxon>
        <taxon>Vibrio</taxon>
    </lineage>
</organism>
<keyword evidence="2" id="KW-1003">Cell membrane</keyword>
<evidence type="ECO:0000313" key="8">
    <source>
        <dbReference type="Proteomes" id="UP000235611"/>
    </source>
</evidence>
<feature type="transmembrane region" description="Helical" evidence="6">
    <location>
        <begin position="435"/>
        <end position="455"/>
    </location>
</feature>
<protein>
    <recommendedName>
        <fullName evidence="9">Polysaccharide biosynthesis protein C-terminal domain-containing protein</fullName>
    </recommendedName>
</protein>
<feature type="transmembrane region" description="Helical" evidence="6">
    <location>
        <begin position="243"/>
        <end position="268"/>
    </location>
</feature>
<dbReference type="PANTHER" id="PTHR30250">
    <property type="entry name" value="PST FAMILY PREDICTED COLANIC ACID TRANSPORTER"/>
    <property type="match status" value="1"/>
</dbReference>